<dbReference type="SUPFAM" id="SSF56300">
    <property type="entry name" value="Metallo-dependent phosphatases"/>
    <property type="match status" value="1"/>
</dbReference>
<keyword evidence="1" id="KW-0175">Coiled coil</keyword>
<evidence type="ECO:0000256" key="1">
    <source>
        <dbReference type="SAM" id="Coils"/>
    </source>
</evidence>
<proteinExistence type="predicted"/>
<organism evidence="2">
    <name type="scientific">Siphoviridae sp. ct73V17</name>
    <dbReference type="NCBI Taxonomy" id="2826302"/>
    <lineage>
        <taxon>Viruses</taxon>
        <taxon>Duplodnaviria</taxon>
        <taxon>Heunggongvirae</taxon>
        <taxon>Uroviricota</taxon>
        <taxon>Caudoviricetes</taxon>
    </lineage>
</organism>
<reference evidence="2" key="1">
    <citation type="journal article" date="2021" name="Proc. Natl. Acad. Sci. U.S.A.">
        <title>A Catalog of Tens of Thousands of Viruses from Human Metagenomes Reveals Hidden Associations with Chronic Diseases.</title>
        <authorList>
            <person name="Tisza M.J."/>
            <person name="Buck C.B."/>
        </authorList>
    </citation>
    <scope>NUCLEOTIDE SEQUENCE</scope>
    <source>
        <strain evidence="2">Ct73V17</strain>
    </source>
</reference>
<protein>
    <submittedName>
        <fullName evidence="2">DNA polymerase II small subunit</fullName>
    </submittedName>
</protein>
<accession>A0A8S5M6J2</accession>
<dbReference type="Gene3D" id="3.60.21.10">
    <property type="match status" value="1"/>
</dbReference>
<feature type="coiled-coil region" evidence="1">
    <location>
        <begin position="68"/>
        <end position="107"/>
    </location>
</feature>
<sequence length="407" mass="47599">MIKKMDRKKNESYLSFSKRVTRALSNKTISYKEWAKSLLNENIYGEENTRRCFVFFEKFLSILENDEINNIQDENKLQEILIAKKELEKERKKIQTINLEYNQYVRDISRFELFNEKIKEAIDNMPVLIFSNTIQDKFNSKQTAVLCISDAHNGVEINMQTVFNEPINIYSPDILKKRLNKLADTVIKDYKNNFNYKKLIVFDLGDGIQNILRLSDIAKLKTGVIDSVLQYAEMISQFLNKIQNELNIQIEFSCLGGNHSELRLISTGRNWESENLGKVIREFIALRLKDNQNIKVDPYSDFSFKQIEGINILAIHGDDSKKNINEISYWEQYHNITIDILLMGHFHHQEQISLGYSPTGDKEIIIVPSLIGIDEFSRKNRKLARAGAKFILFEDNNKTWEKVIYLN</sequence>
<dbReference type="EMBL" id="BK014835">
    <property type="protein sequence ID" value="DAD77842.1"/>
    <property type="molecule type" value="Genomic_DNA"/>
</dbReference>
<evidence type="ECO:0000313" key="2">
    <source>
        <dbReference type="EMBL" id="DAD77842.1"/>
    </source>
</evidence>
<dbReference type="InterPro" id="IPR029052">
    <property type="entry name" value="Metallo-depent_PP-like"/>
</dbReference>
<name>A0A8S5M6J2_9CAUD</name>